<feature type="transmembrane region" description="Helical" evidence="1">
    <location>
        <begin position="150"/>
        <end position="167"/>
    </location>
</feature>
<keyword evidence="1" id="KW-1133">Transmembrane helix</keyword>
<protein>
    <submittedName>
        <fullName evidence="2">Uncharacterized protein</fullName>
    </submittedName>
</protein>
<reference evidence="2" key="1">
    <citation type="submission" date="2022-08" db="UniProtKB">
        <authorList>
            <consortium name="EnsemblMetazoa"/>
        </authorList>
    </citation>
    <scope>IDENTIFICATION</scope>
    <source>
        <strain evidence="2">05x7-T-G4-1.051#20</strain>
    </source>
</reference>
<keyword evidence="1" id="KW-0812">Transmembrane</keyword>
<sequence>MVDFLLIKNNLFKGLEAFLRLHALYYLEGNMLAIPVFFSLEACLVTLPTLSFLESLLMIRQEFSLLRTFSIIPDINSFVFFDLILLGPPMFFFMLHLMHKGDFWVLNELPLFGLEAWLQFNLGEPWRFMVAVLSISLPRDKLFDLQKMRYRGYLLAILLTYCVWLFPRNVGPVAEHIVFFVQDFSLYSYSVINISKQPL</sequence>
<evidence type="ECO:0000256" key="1">
    <source>
        <dbReference type="SAM" id="Phobius"/>
    </source>
</evidence>
<evidence type="ECO:0000313" key="2">
    <source>
        <dbReference type="EnsemblMetazoa" id="G16398.3:cds"/>
    </source>
</evidence>
<feature type="transmembrane region" description="Helical" evidence="1">
    <location>
        <begin position="32"/>
        <end position="57"/>
    </location>
</feature>
<organism evidence="2 3">
    <name type="scientific">Magallana gigas</name>
    <name type="common">Pacific oyster</name>
    <name type="synonym">Crassostrea gigas</name>
    <dbReference type="NCBI Taxonomy" id="29159"/>
    <lineage>
        <taxon>Eukaryota</taxon>
        <taxon>Metazoa</taxon>
        <taxon>Spiralia</taxon>
        <taxon>Lophotrochozoa</taxon>
        <taxon>Mollusca</taxon>
        <taxon>Bivalvia</taxon>
        <taxon>Autobranchia</taxon>
        <taxon>Pteriomorphia</taxon>
        <taxon>Ostreida</taxon>
        <taxon>Ostreoidea</taxon>
        <taxon>Ostreidae</taxon>
        <taxon>Magallana</taxon>
    </lineage>
</organism>
<proteinExistence type="predicted"/>
<name>A0A8W8IY75_MAGGI</name>
<keyword evidence="1" id="KW-0472">Membrane</keyword>
<dbReference type="EnsemblMetazoa" id="G16398.3">
    <property type="protein sequence ID" value="G16398.3:cds"/>
    <property type="gene ID" value="G16398"/>
</dbReference>
<accession>A0A8W8IY75</accession>
<evidence type="ECO:0000313" key="3">
    <source>
        <dbReference type="Proteomes" id="UP000005408"/>
    </source>
</evidence>
<feature type="transmembrane region" description="Helical" evidence="1">
    <location>
        <begin position="78"/>
        <end position="98"/>
    </location>
</feature>
<dbReference type="AlphaFoldDB" id="A0A8W8IY75"/>
<dbReference type="Proteomes" id="UP000005408">
    <property type="component" value="Unassembled WGS sequence"/>
</dbReference>
<keyword evidence="3" id="KW-1185">Reference proteome</keyword>